<organism evidence="1 2">
    <name type="scientific">Granulicella aggregans</name>
    <dbReference type="NCBI Taxonomy" id="474949"/>
    <lineage>
        <taxon>Bacteria</taxon>
        <taxon>Pseudomonadati</taxon>
        <taxon>Acidobacteriota</taxon>
        <taxon>Terriglobia</taxon>
        <taxon>Terriglobales</taxon>
        <taxon>Acidobacteriaceae</taxon>
        <taxon>Granulicella</taxon>
    </lineage>
</organism>
<dbReference type="EMBL" id="JACHIP010000034">
    <property type="protein sequence ID" value="MBB5061266.1"/>
    <property type="molecule type" value="Genomic_DNA"/>
</dbReference>
<gene>
    <name evidence="1" type="ORF">HDF16_006002</name>
</gene>
<dbReference type="Proteomes" id="UP000540989">
    <property type="component" value="Unassembled WGS sequence"/>
</dbReference>
<comment type="caution">
    <text evidence="1">The sequence shown here is derived from an EMBL/GenBank/DDBJ whole genome shotgun (WGS) entry which is preliminary data.</text>
</comment>
<sequence>MSNTASKSTATAPVYVASAGNEGSYIQTSPDVAHPVTTDEDAINNILNYLPDPHAASNSNLLFYSLNRSILSPGGDLTQVQSTIKNYTDSFLGPNQSTNWVTPPSAQFLTDLKAIGDTATSGDVTAATSALAKASGEGTGSVATATTRAQVALLTNENMREGLKMEGYSASDATAQADAITIGGLVGRTGNAAKDKAGSTEISDLARELTLEAFSPDSKTAQSSYVALANIVNTLLGATSTDAANSSLASLDKVYG</sequence>
<dbReference type="RefSeq" id="WP_184224064.1">
    <property type="nucleotide sequence ID" value="NZ_JACHIP010000034.1"/>
</dbReference>
<evidence type="ECO:0000313" key="1">
    <source>
        <dbReference type="EMBL" id="MBB5061266.1"/>
    </source>
</evidence>
<accession>A0A7W7ZJW4</accession>
<protein>
    <submittedName>
        <fullName evidence="1">Uncharacterized protein</fullName>
    </submittedName>
</protein>
<proteinExistence type="predicted"/>
<name>A0A7W7ZJW4_9BACT</name>
<dbReference type="AlphaFoldDB" id="A0A7W7ZJW4"/>
<reference evidence="1 2" key="1">
    <citation type="submission" date="2020-08" db="EMBL/GenBank/DDBJ databases">
        <title>Genomic Encyclopedia of Type Strains, Phase IV (KMG-V): Genome sequencing to study the core and pangenomes of soil and plant-associated prokaryotes.</title>
        <authorList>
            <person name="Whitman W."/>
        </authorList>
    </citation>
    <scope>NUCLEOTIDE SEQUENCE [LARGE SCALE GENOMIC DNA]</scope>
    <source>
        <strain evidence="1 2">M8UP14</strain>
    </source>
</reference>
<keyword evidence="2" id="KW-1185">Reference proteome</keyword>
<evidence type="ECO:0000313" key="2">
    <source>
        <dbReference type="Proteomes" id="UP000540989"/>
    </source>
</evidence>